<keyword evidence="5" id="KW-1015">Disulfide bond</keyword>
<evidence type="ECO:0000256" key="4">
    <source>
        <dbReference type="ARBA" id="ARBA00022821"/>
    </source>
</evidence>
<gene>
    <name evidence="7" type="ORF">TCM_024994</name>
</gene>
<keyword evidence="8" id="KW-1185">Reference proteome</keyword>
<dbReference type="Proteomes" id="UP000026915">
    <property type="component" value="Chromosome 5"/>
</dbReference>
<evidence type="ECO:0000256" key="2">
    <source>
        <dbReference type="ARBA" id="ARBA00022529"/>
    </source>
</evidence>
<sequence length="82" mass="8828">MAKLPCNIVMVRFSFILVTLMMCGAVQGQEVCHDVLPAPGGGQCDPQSCKDKCASKHGGTGLCVQDFENLYSCQCSWPCGKR</sequence>
<dbReference type="Pfam" id="PF07333">
    <property type="entry name" value="SLR1-BP"/>
    <property type="match status" value="1"/>
</dbReference>
<dbReference type="HOGENOM" id="CLU_182511_2_1_1"/>
<keyword evidence="4" id="KW-0611">Plant defense</keyword>
<evidence type="ECO:0000313" key="7">
    <source>
        <dbReference type="EMBL" id="EOY09578.1"/>
    </source>
</evidence>
<keyword evidence="3" id="KW-0295">Fungicide</keyword>
<dbReference type="SMR" id="A0A061EY23"/>
<dbReference type="Gramene" id="Tc05v2_t014950.1">
    <property type="protein sequence ID" value="Tc05v2_p014950.1"/>
    <property type="gene ID" value="Tc05v2_g014950"/>
</dbReference>
<dbReference type="STRING" id="3641.A0A061EY23"/>
<dbReference type="GO" id="GO:0050832">
    <property type="term" value="P:defense response to fungus"/>
    <property type="evidence" value="ECO:0007669"/>
    <property type="project" value="UniProtKB-KW"/>
</dbReference>
<evidence type="ECO:0000256" key="1">
    <source>
        <dbReference type="ARBA" id="ARBA00006722"/>
    </source>
</evidence>
<name>A0A061EY23_THECC</name>
<comment type="similarity">
    <text evidence="1">Belongs to the DEFL family.</text>
</comment>
<dbReference type="Gramene" id="EOY09578">
    <property type="protein sequence ID" value="EOY09578"/>
    <property type="gene ID" value="TCM_024994"/>
</dbReference>
<reference evidence="7 8" key="1">
    <citation type="journal article" date="2013" name="Genome Biol.">
        <title>The genome sequence of the most widely cultivated cacao type and its use to identify candidate genes regulating pod color.</title>
        <authorList>
            <person name="Motamayor J.C."/>
            <person name="Mockaitis K."/>
            <person name="Schmutz J."/>
            <person name="Haiminen N."/>
            <person name="Iii D.L."/>
            <person name="Cornejo O."/>
            <person name="Findley S.D."/>
            <person name="Zheng P."/>
            <person name="Utro F."/>
            <person name="Royaert S."/>
            <person name="Saski C."/>
            <person name="Jenkins J."/>
            <person name="Podicheti R."/>
            <person name="Zhao M."/>
            <person name="Scheffler B.E."/>
            <person name="Stack J.C."/>
            <person name="Feltus F.A."/>
            <person name="Mustiga G.M."/>
            <person name="Amores F."/>
            <person name="Phillips W."/>
            <person name="Marelli J.P."/>
            <person name="May G.D."/>
            <person name="Shapiro H."/>
            <person name="Ma J."/>
            <person name="Bustamante C.D."/>
            <person name="Schnell R.J."/>
            <person name="Main D."/>
            <person name="Gilbert D."/>
            <person name="Parida L."/>
            <person name="Kuhn D.N."/>
        </authorList>
    </citation>
    <scope>NUCLEOTIDE SEQUENCE [LARGE SCALE GENOMIC DNA]</scope>
    <source>
        <strain evidence="8">cv. Matina 1-6</strain>
    </source>
</reference>
<dbReference type="OMA" id="CKDKCAS"/>
<dbReference type="InParanoid" id="A0A061EY23"/>
<evidence type="ECO:0000256" key="3">
    <source>
        <dbReference type="ARBA" id="ARBA00022577"/>
    </source>
</evidence>
<evidence type="ECO:0000256" key="6">
    <source>
        <dbReference type="SAM" id="SignalP"/>
    </source>
</evidence>
<keyword evidence="6" id="KW-0732">Signal</keyword>
<organism evidence="7 8">
    <name type="scientific">Theobroma cacao</name>
    <name type="common">Cacao</name>
    <name type="synonym">Cocoa</name>
    <dbReference type="NCBI Taxonomy" id="3641"/>
    <lineage>
        <taxon>Eukaryota</taxon>
        <taxon>Viridiplantae</taxon>
        <taxon>Streptophyta</taxon>
        <taxon>Embryophyta</taxon>
        <taxon>Tracheophyta</taxon>
        <taxon>Spermatophyta</taxon>
        <taxon>Magnoliopsida</taxon>
        <taxon>eudicotyledons</taxon>
        <taxon>Gunneridae</taxon>
        <taxon>Pentapetalae</taxon>
        <taxon>rosids</taxon>
        <taxon>malvids</taxon>
        <taxon>Malvales</taxon>
        <taxon>Malvaceae</taxon>
        <taxon>Byttnerioideae</taxon>
        <taxon>Theobroma</taxon>
    </lineage>
</organism>
<dbReference type="OrthoDB" id="929580at2759"/>
<keyword evidence="2" id="KW-0929">Antimicrobial</keyword>
<dbReference type="PANTHER" id="PTHR33830">
    <property type="entry name" value="DEFENSIN-LIKE PROTEIN 184-RELATED"/>
    <property type="match status" value="1"/>
</dbReference>
<dbReference type="EMBL" id="CM001883">
    <property type="protein sequence ID" value="EOY09578.1"/>
    <property type="molecule type" value="Genomic_DNA"/>
</dbReference>
<dbReference type="GO" id="GO:0031640">
    <property type="term" value="P:killing of cells of another organism"/>
    <property type="evidence" value="ECO:0007669"/>
    <property type="project" value="UniProtKB-KW"/>
</dbReference>
<feature type="signal peptide" evidence="6">
    <location>
        <begin position="1"/>
        <end position="28"/>
    </location>
</feature>
<dbReference type="KEGG" id="tcc:18599169"/>
<accession>A0A061EY23</accession>
<dbReference type="AlphaFoldDB" id="A0A061EY23"/>
<dbReference type="PANTHER" id="PTHR33830:SF3">
    <property type="entry name" value="DEFENSIN-LIKE PROTEIN 127-RELATED"/>
    <property type="match status" value="1"/>
</dbReference>
<evidence type="ECO:0000256" key="5">
    <source>
        <dbReference type="ARBA" id="ARBA00023157"/>
    </source>
</evidence>
<protein>
    <submittedName>
        <fullName evidence="7">Low-molecular-weight cysteine-rich 16, putative</fullName>
    </submittedName>
</protein>
<feature type="chain" id="PRO_5001597649" evidence="6">
    <location>
        <begin position="29"/>
        <end position="82"/>
    </location>
</feature>
<dbReference type="InterPro" id="IPR010851">
    <property type="entry name" value="DEFL"/>
</dbReference>
<proteinExistence type="inferred from homology"/>
<evidence type="ECO:0000313" key="8">
    <source>
        <dbReference type="Proteomes" id="UP000026915"/>
    </source>
</evidence>